<protein>
    <submittedName>
        <fullName evidence="1">Uncharacterized protein</fullName>
    </submittedName>
</protein>
<reference evidence="1" key="2">
    <citation type="submission" date="2020-07" db="EMBL/GenBank/DDBJ databases">
        <authorList>
            <person name="Vera ALvarez R."/>
            <person name="Arias-Moreno D.M."/>
            <person name="Jimenez-Jacinto V."/>
            <person name="Jimenez-Bremont J.F."/>
            <person name="Swaminathan K."/>
            <person name="Moose S.P."/>
            <person name="Guerrero-Gonzalez M.L."/>
            <person name="Marino-Ramirez L."/>
            <person name="Landsman D."/>
            <person name="Rodriguez-Kessler M."/>
            <person name="Delgado-Sanchez P."/>
        </authorList>
    </citation>
    <scope>NUCLEOTIDE SEQUENCE</scope>
    <source>
        <tissue evidence="1">Cladode</tissue>
    </source>
</reference>
<sequence>MGARQMTVLLRSCIDTSNVILSCTASKLHFSFVLYRVHSFDAALLFVEGLMLIYVRFRIVAFLDRHLLWWCFNETISSDSLVYIRIFKLQIADIFSWTTKFGLLLRVQL</sequence>
<dbReference type="EMBL" id="GISG01223972">
    <property type="protein sequence ID" value="MBA4664512.1"/>
    <property type="molecule type" value="Transcribed_RNA"/>
</dbReference>
<accession>A0A7C9ABP8</accession>
<proteinExistence type="predicted"/>
<reference evidence="1" key="1">
    <citation type="journal article" date="2013" name="J. Plant Res.">
        <title>Effect of fungi and light on seed germination of three Opuntia species from semiarid lands of central Mexico.</title>
        <authorList>
            <person name="Delgado-Sanchez P."/>
            <person name="Jimenez-Bremont J.F."/>
            <person name="Guerrero-Gonzalez Mde L."/>
            <person name="Flores J."/>
        </authorList>
    </citation>
    <scope>NUCLEOTIDE SEQUENCE</scope>
    <source>
        <tissue evidence="1">Cladode</tissue>
    </source>
</reference>
<organism evidence="1">
    <name type="scientific">Opuntia streptacantha</name>
    <name type="common">Prickly pear cactus</name>
    <name type="synonym">Opuntia cardona</name>
    <dbReference type="NCBI Taxonomy" id="393608"/>
    <lineage>
        <taxon>Eukaryota</taxon>
        <taxon>Viridiplantae</taxon>
        <taxon>Streptophyta</taxon>
        <taxon>Embryophyta</taxon>
        <taxon>Tracheophyta</taxon>
        <taxon>Spermatophyta</taxon>
        <taxon>Magnoliopsida</taxon>
        <taxon>eudicotyledons</taxon>
        <taxon>Gunneridae</taxon>
        <taxon>Pentapetalae</taxon>
        <taxon>Caryophyllales</taxon>
        <taxon>Cactineae</taxon>
        <taxon>Cactaceae</taxon>
        <taxon>Opuntioideae</taxon>
        <taxon>Opuntia</taxon>
    </lineage>
</organism>
<evidence type="ECO:0000313" key="1">
    <source>
        <dbReference type="EMBL" id="MBA4664512.1"/>
    </source>
</evidence>
<name>A0A7C9ABP8_OPUST</name>
<dbReference type="AlphaFoldDB" id="A0A7C9ABP8"/>